<accession>A0ABN1P4N0</accession>
<gene>
    <name evidence="3" type="ORF">GCM10009559_05450</name>
</gene>
<evidence type="ECO:0000259" key="2">
    <source>
        <dbReference type="Pfam" id="PF00296"/>
    </source>
</evidence>
<comment type="caution">
    <text evidence="3">The sequence shown here is derived from an EMBL/GenBank/DDBJ whole genome shotgun (WGS) entry which is preliminary data.</text>
</comment>
<evidence type="ECO:0000313" key="4">
    <source>
        <dbReference type="Proteomes" id="UP001499967"/>
    </source>
</evidence>
<dbReference type="PANTHER" id="PTHR43244">
    <property type="match status" value="1"/>
</dbReference>
<keyword evidence="1" id="KW-0560">Oxidoreductase</keyword>
<dbReference type="PANTHER" id="PTHR43244:SF1">
    <property type="entry name" value="5,10-METHYLENETETRAHYDROMETHANOPTERIN REDUCTASE"/>
    <property type="match status" value="1"/>
</dbReference>
<feature type="domain" description="Luciferase-like" evidence="2">
    <location>
        <begin position="33"/>
        <end position="321"/>
    </location>
</feature>
<dbReference type="Gene3D" id="3.20.20.30">
    <property type="entry name" value="Luciferase-like domain"/>
    <property type="match status" value="1"/>
</dbReference>
<keyword evidence="4" id="KW-1185">Reference proteome</keyword>
<evidence type="ECO:0000256" key="1">
    <source>
        <dbReference type="ARBA" id="ARBA00023002"/>
    </source>
</evidence>
<sequence length="356" mass="39328">MARYARLIGLRSLMAIDHFQNIFPTAAWDEEFSWLATQRPTPHEHFDYQAVLGHLAGHAGNLRLGVGVTDPIRRHPVLIAQGMLTLAHMTRHAPILGIGAGERMNIDPYGLDFSHPVDRLEEALQIIRMCFSQVGRLDFKGHHYTLDGALMELKAPPGRTPIIWVAGHGPRMLELTATYGDGWYPTMLATPQEYATKLEAVRTSARVAGRNPRDILPALHRFLVVAPTERDARAQLEHKAIRALGLGTPAEQWARVGAQHPFGPSFRGYIDLVADRYDRRTIDEAIAAVPPELVENGPLLWGSPEQVADKLREFGDAGLRHVVLAPVSGLVSKSAAVYSLWAIRGIAHSLAHARRG</sequence>
<proteinExistence type="predicted"/>
<dbReference type="CDD" id="cd01097">
    <property type="entry name" value="Tetrahydromethanopterin_reductase"/>
    <property type="match status" value="1"/>
</dbReference>
<dbReference type="InterPro" id="IPR036661">
    <property type="entry name" value="Luciferase-like_sf"/>
</dbReference>
<dbReference type="SUPFAM" id="SSF51679">
    <property type="entry name" value="Bacterial luciferase-like"/>
    <property type="match status" value="1"/>
</dbReference>
<dbReference type="Pfam" id="PF00296">
    <property type="entry name" value="Bac_luciferase"/>
    <property type="match status" value="1"/>
</dbReference>
<dbReference type="Proteomes" id="UP001499967">
    <property type="component" value="Unassembled WGS sequence"/>
</dbReference>
<evidence type="ECO:0000313" key="3">
    <source>
        <dbReference type="EMBL" id="GAA0922188.1"/>
    </source>
</evidence>
<dbReference type="InterPro" id="IPR050564">
    <property type="entry name" value="F420-G6PD/mer"/>
</dbReference>
<dbReference type="InterPro" id="IPR011251">
    <property type="entry name" value="Luciferase-like_dom"/>
</dbReference>
<dbReference type="EMBL" id="BAAAHP010000014">
    <property type="protein sequence ID" value="GAA0922188.1"/>
    <property type="molecule type" value="Genomic_DNA"/>
</dbReference>
<organism evidence="3 4">
    <name type="scientific">Pseudonocardia zijingensis</name>
    <dbReference type="NCBI Taxonomy" id="153376"/>
    <lineage>
        <taxon>Bacteria</taxon>
        <taxon>Bacillati</taxon>
        <taxon>Actinomycetota</taxon>
        <taxon>Actinomycetes</taxon>
        <taxon>Pseudonocardiales</taxon>
        <taxon>Pseudonocardiaceae</taxon>
        <taxon>Pseudonocardia</taxon>
    </lineage>
</organism>
<reference evidence="3 4" key="1">
    <citation type="journal article" date="2019" name="Int. J. Syst. Evol. Microbiol.">
        <title>The Global Catalogue of Microorganisms (GCM) 10K type strain sequencing project: providing services to taxonomists for standard genome sequencing and annotation.</title>
        <authorList>
            <consortium name="The Broad Institute Genomics Platform"/>
            <consortium name="The Broad Institute Genome Sequencing Center for Infectious Disease"/>
            <person name="Wu L."/>
            <person name="Ma J."/>
        </authorList>
    </citation>
    <scope>NUCLEOTIDE SEQUENCE [LARGE SCALE GENOMIC DNA]</scope>
    <source>
        <strain evidence="3 4">JCM 11117</strain>
    </source>
</reference>
<protein>
    <submittedName>
        <fullName evidence="3">Phthiodiolone/phenolphthiodiolone dimycocerosates ketoreductase</fullName>
    </submittedName>
</protein>
<name>A0ABN1P4N0_9PSEU</name>